<dbReference type="Proteomes" id="UP000027265">
    <property type="component" value="Unassembled WGS sequence"/>
</dbReference>
<feature type="compositionally biased region" description="Pro residues" evidence="1">
    <location>
        <begin position="194"/>
        <end position="204"/>
    </location>
</feature>
<dbReference type="HOGENOM" id="CLU_679824_0_0_1"/>
<evidence type="ECO:0000313" key="3">
    <source>
        <dbReference type="Proteomes" id="UP000027265"/>
    </source>
</evidence>
<keyword evidence="3" id="KW-1185">Reference proteome</keyword>
<feature type="compositionally biased region" description="Pro residues" evidence="1">
    <location>
        <begin position="128"/>
        <end position="139"/>
    </location>
</feature>
<accession>A0A067PNV8</accession>
<name>A0A067PNV8_9AGAM</name>
<dbReference type="AlphaFoldDB" id="A0A067PNV8"/>
<feature type="region of interest" description="Disordered" evidence="1">
    <location>
        <begin position="1"/>
        <end position="26"/>
    </location>
</feature>
<evidence type="ECO:0000256" key="1">
    <source>
        <dbReference type="SAM" id="MobiDB-lite"/>
    </source>
</evidence>
<evidence type="ECO:0000313" key="2">
    <source>
        <dbReference type="EMBL" id="KDQ55500.1"/>
    </source>
</evidence>
<gene>
    <name evidence="2" type="ORF">JAAARDRAFT_338167</name>
</gene>
<protein>
    <submittedName>
        <fullName evidence="2">Uncharacterized protein</fullName>
    </submittedName>
</protein>
<sequence>MGPLTDSQVLNHTPHSSHHHAAPIPYPPGLGYGSSMHNDHLSLLGYPAMPPHQGMSNPPMAMPRPMYPKAIPPSSSMNIRGGRTSVANPRRPLPTPHNPEPQHPVASTSATPSHPYPFNPQIPRDLPRYPPPPGPPPGYPFHNGQGGHTNVVNPRGLLQAPHNPEPQHPVASTSATPSYPHPVNPQIPRDLPRYSPPPGPPPGYPFHNGPVPELAPQPGGSNEGQDAALLVPVTLIKSKGTKRRHNETDEEKQFTEFIEFAQSLVRTWKAQFVRDMPCPLPGCNVVLTTDLSKEDWREHIKEHGLGQHTLIQCPLCLLDPDVTPPILQAMSLGEHLKLEMHYDSHRVKCPVCLRTESRIDSLKRHMRTPGCHADPNNQHRADKLKAMMRRPDALILRQDIVNLYS</sequence>
<proteinExistence type="predicted"/>
<dbReference type="EMBL" id="KL197725">
    <property type="protein sequence ID" value="KDQ55500.1"/>
    <property type="molecule type" value="Genomic_DNA"/>
</dbReference>
<feature type="compositionally biased region" description="Pro residues" evidence="1">
    <location>
        <begin position="91"/>
        <end position="102"/>
    </location>
</feature>
<organism evidence="2 3">
    <name type="scientific">Jaapia argillacea MUCL 33604</name>
    <dbReference type="NCBI Taxonomy" id="933084"/>
    <lineage>
        <taxon>Eukaryota</taxon>
        <taxon>Fungi</taxon>
        <taxon>Dikarya</taxon>
        <taxon>Basidiomycota</taxon>
        <taxon>Agaricomycotina</taxon>
        <taxon>Agaricomycetes</taxon>
        <taxon>Agaricomycetidae</taxon>
        <taxon>Jaapiales</taxon>
        <taxon>Jaapiaceae</taxon>
        <taxon>Jaapia</taxon>
    </lineage>
</organism>
<feature type="compositionally biased region" description="Polar residues" evidence="1">
    <location>
        <begin position="1"/>
        <end position="11"/>
    </location>
</feature>
<feature type="region of interest" description="Disordered" evidence="1">
    <location>
        <begin position="55"/>
        <end position="225"/>
    </location>
</feature>
<dbReference type="InParanoid" id="A0A067PNV8"/>
<reference evidence="3" key="1">
    <citation type="journal article" date="2014" name="Proc. Natl. Acad. Sci. U.S.A.">
        <title>Extensive sampling of basidiomycete genomes demonstrates inadequacy of the white-rot/brown-rot paradigm for wood decay fungi.</title>
        <authorList>
            <person name="Riley R."/>
            <person name="Salamov A.A."/>
            <person name="Brown D.W."/>
            <person name="Nagy L.G."/>
            <person name="Floudas D."/>
            <person name="Held B.W."/>
            <person name="Levasseur A."/>
            <person name="Lombard V."/>
            <person name="Morin E."/>
            <person name="Otillar R."/>
            <person name="Lindquist E.A."/>
            <person name="Sun H."/>
            <person name="LaButti K.M."/>
            <person name="Schmutz J."/>
            <person name="Jabbour D."/>
            <person name="Luo H."/>
            <person name="Baker S.E."/>
            <person name="Pisabarro A.G."/>
            <person name="Walton J.D."/>
            <person name="Blanchette R.A."/>
            <person name="Henrissat B."/>
            <person name="Martin F."/>
            <person name="Cullen D."/>
            <person name="Hibbett D.S."/>
            <person name="Grigoriev I.V."/>
        </authorList>
    </citation>
    <scope>NUCLEOTIDE SEQUENCE [LARGE SCALE GENOMIC DNA]</scope>
    <source>
        <strain evidence="3">MUCL 33604</strain>
    </source>
</reference>